<dbReference type="PANTHER" id="PTHR11207:SF32">
    <property type="entry name" value="LARGE RIBOSOMAL SUBUNIT PROTEIN ML44"/>
    <property type="match status" value="1"/>
</dbReference>
<comment type="caution">
    <text evidence="9">The sequence shown here is derived from an EMBL/GenBank/DDBJ whole genome shotgun (WGS) entry which is preliminary data.</text>
</comment>
<dbReference type="SUPFAM" id="SSF69065">
    <property type="entry name" value="RNase III domain-like"/>
    <property type="match status" value="1"/>
</dbReference>
<name>A0ABR4NJ33_9FUNG</name>
<dbReference type="InterPro" id="IPR044443">
    <property type="entry name" value="Ribosomal_mL44_DSRM_fung"/>
</dbReference>
<accession>A0ABR4NJ33</accession>
<keyword evidence="4" id="KW-0496">Mitochondrion</keyword>
<evidence type="ECO:0000256" key="7">
    <source>
        <dbReference type="ARBA" id="ARBA00035187"/>
    </source>
</evidence>
<dbReference type="InterPro" id="IPR000999">
    <property type="entry name" value="RNase_III_dom"/>
</dbReference>
<dbReference type="CDD" id="cd19873">
    <property type="entry name" value="DSRM_MRPL3_like"/>
    <property type="match status" value="1"/>
</dbReference>
<reference evidence="9 10" key="1">
    <citation type="submission" date="2023-09" db="EMBL/GenBank/DDBJ databases">
        <title>Pangenome analysis of Batrachochytrium dendrobatidis and related Chytrids.</title>
        <authorList>
            <person name="Yacoub M.N."/>
            <person name="Stajich J.E."/>
            <person name="James T.Y."/>
        </authorList>
    </citation>
    <scope>NUCLEOTIDE SEQUENCE [LARGE SCALE GENOMIC DNA]</scope>
    <source>
        <strain evidence="9 10">JEL0888</strain>
    </source>
</reference>
<dbReference type="EMBL" id="JADGIZ020000003">
    <property type="protein sequence ID" value="KAL2919537.1"/>
    <property type="molecule type" value="Genomic_DNA"/>
</dbReference>
<keyword evidence="3 9" id="KW-0689">Ribosomal protein</keyword>
<evidence type="ECO:0000313" key="9">
    <source>
        <dbReference type="EMBL" id="KAL2919537.1"/>
    </source>
</evidence>
<sequence length="284" mass="30835">MFAGLRTLSARSLQKAQLAAFSARSGISFDNPELLWDALTHKSYSRLRNENSGGRYSMLGEQVLKFYATEFVLAKYPQIPAGSASTIIDSFTSTQVLSSVGKALGVQMIMRWKGSLAKLSEAAPAGEAVVRANVTQALIGAIYQHKGAAAARAFVHAHFLSRAVDLDEHLQLFITTNVPRALLAVICKRLGKPSPVARLMTETGRLSSNPIFVVGMYSGIDKIGEGYGSSLRMAETKAVRDALMNHYRAEVKDMKLPSDISMDEEDKISFFRDEQALATDAAAA</sequence>
<dbReference type="SMART" id="SM00535">
    <property type="entry name" value="RIBOc"/>
    <property type="match status" value="1"/>
</dbReference>
<dbReference type="Pfam" id="PF22892">
    <property type="entry name" value="DSRM_MRPL44"/>
    <property type="match status" value="1"/>
</dbReference>
<evidence type="ECO:0000256" key="4">
    <source>
        <dbReference type="ARBA" id="ARBA00023128"/>
    </source>
</evidence>
<feature type="domain" description="RNase III" evidence="8">
    <location>
        <begin position="18"/>
        <end position="147"/>
    </location>
</feature>
<dbReference type="GO" id="GO:0005840">
    <property type="term" value="C:ribosome"/>
    <property type="evidence" value="ECO:0007669"/>
    <property type="project" value="UniProtKB-KW"/>
</dbReference>
<evidence type="ECO:0000256" key="5">
    <source>
        <dbReference type="ARBA" id="ARBA00023274"/>
    </source>
</evidence>
<organism evidence="9 10">
    <name type="scientific">Polyrhizophydium stewartii</name>
    <dbReference type="NCBI Taxonomy" id="2732419"/>
    <lineage>
        <taxon>Eukaryota</taxon>
        <taxon>Fungi</taxon>
        <taxon>Fungi incertae sedis</taxon>
        <taxon>Chytridiomycota</taxon>
        <taxon>Chytridiomycota incertae sedis</taxon>
        <taxon>Chytridiomycetes</taxon>
        <taxon>Rhizophydiales</taxon>
        <taxon>Rhizophydiales incertae sedis</taxon>
        <taxon>Polyrhizophydium</taxon>
    </lineage>
</organism>
<evidence type="ECO:0000256" key="6">
    <source>
        <dbReference type="ARBA" id="ARBA00024034"/>
    </source>
</evidence>
<evidence type="ECO:0000313" key="10">
    <source>
        <dbReference type="Proteomes" id="UP001527925"/>
    </source>
</evidence>
<dbReference type="InterPro" id="IPR044444">
    <property type="entry name" value="Ribosomal_mL44_DSRM_metazoa"/>
</dbReference>
<dbReference type="InterPro" id="IPR036389">
    <property type="entry name" value="RNase_III_sf"/>
</dbReference>
<protein>
    <recommendedName>
        <fullName evidence="7">Large ribosomal subunit protein mL44</fullName>
    </recommendedName>
</protein>
<keyword evidence="10" id="KW-1185">Reference proteome</keyword>
<gene>
    <name evidence="9" type="primary">mrpl3</name>
    <name evidence="9" type="ORF">HK105_201184</name>
</gene>
<dbReference type="PANTHER" id="PTHR11207">
    <property type="entry name" value="RIBONUCLEASE III"/>
    <property type="match status" value="1"/>
</dbReference>
<evidence type="ECO:0000259" key="8">
    <source>
        <dbReference type="PROSITE" id="PS50142"/>
    </source>
</evidence>
<dbReference type="Pfam" id="PF14622">
    <property type="entry name" value="Ribonucleas_3_3"/>
    <property type="match status" value="1"/>
</dbReference>
<evidence type="ECO:0000256" key="2">
    <source>
        <dbReference type="ARBA" id="ARBA00022884"/>
    </source>
</evidence>
<dbReference type="Gene3D" id="1.10.1520.10">
    <property type="entry name" value="Ribonuclease III domain"/>
    <property type="match status" value="1"/>
</dbReference>
<evidence type="ECO:0000256" key="1">
    <source>
        <dbReference type="ARBA" id="ARBA00004173"/>
    </source>
</evidence>
<dbReference type="Proteomes" id="UP001527925">
    <property type="component" value="Unassembled WGS sequence"/>
</dbReference>
<dbReference type="SUPFAM" id="SSF54768">
    <property type="entry name" value="dsRNA-binding domain-like"/>
    <property type="match status" value="1"/>
</dbReference>
<dbReference type="Gene3D" id="3.30.160.20">
    <property type="match status" value="1"/>
</dbReference>
<proteinExistence type="inferred from homology"/>
<evidence type="ECO:0000256" key="3">
    <source>
        <dbReference type="ARBA" id="ARBA00022980"/>
    </source>
</evidence>
<dbReference type="CDD" id="cd00593">
    <property type="entry name" value="RIBOc"/>
    <property type="match status" value="1"/>
</dbReference>
<comment type="similarity">
    <text evidence="6">Belongs to the ribonuclease III family. Mitochondrion-specific ribosomal protein mL44 subfamily.</text>
</comment>
<keyword evidence="5" id="KW-0687">Ribonucleoprotein</keyword>
<comment type="subcellular location">
    <subcellularLocation>
        <location evidence="1">Mitochondrion</location>
    </subcellularLocation>
</comment>
<dbReference type="PROSITE" id="PS50142">
    <property type="entry name" value="RNASE_3_2"/>
    <property type="match status" value="1"/>
</dbReference>
<keyword evidence="2" id="KW-0694">RNA-binding</keyword>